<reference evidence="3 4" key="1">
    <citation type="submission" date="2018-06" db="EMBL/GenBank/DDBJ databases">
        <title>Complete genome of Desulfovibrio marinus P48SEP.</title>
        <authorList>
            <person name="Crispim J.S."/>
            <person name="Vidigal P.M.P."/>
            <person name="Silva L.C.F."/>
            <person name="Araujo L.C."/>
            <person name="Laguardia C.N."/>
            <person name="Dias R.S."/>
            <person name="Sousa M.P."/>
            <person name="Paula S.O."/>
            <person name="Silva C."/>
        </authorList>
    </citation>
    <scope>NUCLEOTIDE SEQUENCE [LARGE SCALE GENOMIC DNA]</scope>
    <source>
        <strain evidence="3 4">P48SEP</strain>
    </source>
</reference>
<evidence type="ECO:0000313" key="4">
    <source>
        <dbReference type="Proteomes" id="UP000434052"/>
    </source>
</evidence>
<name>A0A6P1ZQH2_9BACT</name>
<proteinExistence type="predicted"/>
<dbReference type="OrthoDB" id="9771198at2"/>
<protein>
    <submittedName>
        <fullName evidence="2">PilZ domain-containing protein</fullName>
    </submittedName>
</protein>
<evidence type="ECO:0000313" key="3">
    <source>
        <dbReference type="EMBL" id="TVM36745.1"/>
    </source>
</evidence>
<accession>A0A6P1ZQH2</accession>
<feature type="domain" description="PilZ" evidence="1">
    <location>
        <begin position="72"/>
        <end position="145"/>
    </location>
</feature>
<keyword evidence="5" id="KW-1185">Reference proteome</keyword>
<evidence type="ECO:0000313" key="2">
    <source>
        <dbReference type="EMBL" id="QJT08827.1"/>
    </source>
</evidence>
<organism evidence="3 4">
    <name type="scientific">Oceanidesulfovibrio marinus</name>
    <dbReference type="NCBI Taxonomy" id="370038"/>
    <lineage>
        <taxon>Bacteria</taxon>
        <taxon>Pseudomonadati</taxon>
        <taxon>Thermodesulfobacteriota</taxon>
        <taxon>Desulfovibrionia</taxon>
        <taxon>Desulfovibrionales</taxon>
        <taxon>Desulfovibrionaceae</taxon>
        <taxon>Oceanidesulfovibrio</taxon>
    </lineage>
</organism>
<dbReference type="Pfam" id="PF07238">
    <property type="entry name" value="PilZ"/>
    <property type="match status" value="1"/>
</dbReference>
<dbReference type="InterPro" id="IPR009875">
    <property type="entry name" value="PilZ_domain"/>
</dbReference>
<dbReference type="GO" id="GO:0035438">
    <property type="term" value="F:cyclic-di-GMP binding"/>
    <property type="evidence" value="ECO:0007669"/>
    <property type="project" value="InterPro"/>
</dbReference>
<gene>
    <name evidence="3" type="ORF">DQK91_02155</name>
    <name evidence="2" type="ORF">E8L03_07755</name>
</gene>
<dbReference type="Proteomes" id="UP000434052">
    <property type="component" value="Unassembled WGS sequence"/>
</dbReference>
<dbReference type="AlphaFoldDB" id="A0A6P1ZQH2"/>
<sequence>MATVLSFSKGYCQACGHERKVPAAMHGLDARCPHCGHTAKVLVGEPHERRGCDRHEVGGSSVRLGPFLGELPLIDIGAGGMSFDASASGFQFKPGDMLRMEIVHRGMSLAGDIEVEVVRTEGPRIGCCVRKDDPAAEALVNACVYTMLFREHAAQLRQSA</sequence>
<reference evidence="2 5" key="2">
    <citation type="submission" date="2019-04" db="EMBL/GenBank/DDBJ databases">
        <title>Isolation and culture of sulfate reducing bacteria from the cold seep of the South China Sea.</title>
        <authorList>
            <person name="Sun C."/>
            <person name="Liu R."/>
        </authorList>
    </citation>
    <scope>NUCLEOTIDE SEQUENCE [LARGE SCALE GENOMIC DNA]</scope>
    <source>
        <strain evidence="2 5">CS1</strain>
    </source>
</reference>
<dbReference type="Proteomes" id="UP000503251">
    <property type="component" value="Chromosome"/>
</dbReference>
<evidence type="ECO:0000259" key="1">
    <source>
        <dbReference type="Pfam" id="PF07238"/>
    </source>
</evidence>
<evidence type="ECO:0000313" key="5">
    <source>
        <dbReference type="Proteomes" id="UP000503251"/>
    </source>
</evidence>
<dbReference type="EMBL" id="QMIF01000001">
    <property type="protein sequence ID" value="TVM36745.1"/>
    <property type="molecule type" value="Genomic_DNA"/>
</dbReference>
<dbReference type="EMBL" id="CP039543">
    <property type="protein sequence ID" value="QJT08827.1"/>
    <property type="molecule type" value="Genomic_DNA"/>
</dbReference>
<dbReference type="RefSeq" id="WP_144233797.1">
    <property type="nucleotide sequence ID" value="NZ_CP039543.1"/>
</dbReference>